<name>A0ABR3LT42_9TELE</name>
<comment type="caution">
    <text evidence="1">The sequence shown here is derived from an EMBL/GenBank/DDBJ whole genome shotgun (WGS) entry which is preliminary data.</text>
</comment>
<dbReference type="PANTHER" id="PTHR14241:SF1">
    <property type="entry name" value="INTERFERON-INDUCED PROTEIN 44-RELATED"/>
    <property type="match status" value="1"/>
</dbReference>
<evidence type="ECO:0000313" key="1">
    <source>
        <dbReference type="EMBL" id="KAL1254772.1"/>
    </source>
</evidence>
<sequence length="202" mass="23044">MGLEPGESQGADPEDSVRCLEGLLKEGHNINLAVPAKNYDCRSKPSTADQTHCLVYIIAANTVSLINDEVFKKMKYIRQKASNLEIPQLIIMTKVDQACPLVKEDLRKIYTSKKIKEKMQMCSNSVGVPMNYIFPVKNYNEEIDTKDDMDVLILRAFTQIVQLADDLLKRRKYHPDDLLDAIKVRSESRDMDLNYRGMLSKS</sequence>
<evidence type="ECO:0000313" key="2">
    <source>
        <dbReference type="Proteomes" id="UP001558613"/>
    </source>
</evidence>
<organism evidence="1 2">
    <name type="scientific">Cirrhinus molitorella</name>
    <name type="common">mud carp</name>
    <dbReference type="NCBI Taxonomy" id="172907"/>
    <lineage>
        <taxon>Eukaryota</taxon>
        <taxon>Metazoa</taxon>
        <taxon>Chordata</taxon>
        <taxon>Craniata</taxon>
        <taxon>Vertebrata</taxon>
        <taxon>Euteleostomi</taxon>
        <taxon>Actinopterygii</taxon>
        <taxon>Neopterygii</taxon>
        <taxon>Teleostei</taxon>
        <taxon>Ostariophysi</taxon>
        <taxon>Cypriniformes</taxon>
        <taxon>Cyprinidae</taxon>
        <taxon>Labeoninae</taxon>
        <taxon>Labeonini</taxon>
        <taxon>Cirrhinus</taxon>
    </lineage>
</organism>
<dbReference type="PANTHER" id="PTHR14241">
    <property type="entry name" value="INTERFERON-INDUCED PROTEIN 44"/>
    <property type="match status" value="1"/>
</dbReference>
<proteinExistence type="predicted"/>
<dbReference type="EMBL" id="JAYMGO010000020">
    <property type="protein sequence ID" value="KAL1254772.1"/>
    <property type="molecule type" value="Genomic_DNA"/>
</dbReference>
<accession>A0ABR3LT42</accession>
<protein>
    <recommendedName>
        <fullName evidence="3">Interferon-induced protein 44-like protein</fullName>
    </recommendedName>
</protein>
<dbReference type="Proteomes" id="UP001558613">
    <property type="component" value="Unassembled WGS sequence"/>
</dbReference>
<keyword evidence="2" id="KW-1185">Reference proteome</keyword>
<evidence type="ECO:0008006" key="3">
    <source>
        <dbReference type="Google" id="ProtNLM"/>
    </source>
</evidence>
<reference evidence="1 2" key="1">
    <citation type="submission" date="2023-09" db="EMBL/GenBank/DDBJ databases">
        <authorList>
            <person name="Wang M."/>
        </authorList>
    </citation>
    <scope>NUCLEOTIDE SEQUENCE [LARGE SCALE GENOMIC DNA]</scope>
    <source>
        <strain evidence="1">GT-2023</strain>
        <tissue evidence="1">Liver</tissue>
    </source>
</reference>
<gene>
    <name evidence="1" type="ORF">QQF64_017001</name>
</gene>